<sequence length="146" mass="15897">LLPKGSRLASRPVVWTTFREGVHVDALGTWEASPKGQDTALSSRGTFRAGVTGQGTRGNTTNRGAFHGPSKASLSQWAKVVQPWQLLPKGSQPPSRPLVWTTFREGVRGDALDTWEARSRGQDTAPRSWQVREVTGQGTMGTTTKR</sequence>
<feature type="region of interest" description="Disordered" evidence="1">
    <location>
        <begin position="33"/>
        <end position="71"/>
    </location>
</feature>
<comment type="caution">
    <text evidence="2">The sequence shown here is derived from an EMBL/GenBank/DDBJ whole genome shotgun (WGS) entry which is preliminary data.</text>
</comment>
<evidence type="ECO:0000256" key="1">
    <source>
        <dbReference type="SAM" id="MobiDB-lite"/>
    </source>
</evidence>
<evidence type="ECO:0000313" key="2">
    <source>
        <dbReference type="EMBL" id="KAG5595596.1"/>
    </source>
</evidence>
<feature type="non-terminal residue" evidence="2">
    <location>
        <position position="146"/>
    </location>
</feature>
<reference evidence="2 3" key="1">
    <citation type="submission" date="2020-09" db="EMBL/GenBank/DDBJ databases">
        <title>De no assembly of potato wild relative species, Solanum commersonii.</title>
        <authorList>
            <person name="Cho K."/>
        </authorList>
    </citation>
    <scope>NUCLEOTIDE SEQUENCE [LARGE SCALE GENOMIC DNA]</scope>
    <source>
        <strain evidence="2">LZ3.2</strain>
        <tissue evidence="2">Leaf</tissue>
    </source>
</reference>
<feature type="non-terminal residue" evidence="2">
    <location>
        <position position="1"/>
    </location>
</feature>
<protein>
    <submittedName>
        <fullName evidence="2">Uncharacterized protein</fullName>
    </submittedName>
</protein>
<gene>
    <name evidence="2" type="ORF">H5410_036828</name>
</gene>
<dbReference type="AlphaFoldDB" id="A0A9J5Y8I5"/>
<organism evidence="2 3">
    <name type="scientific">Solanum commersonii</name>
    <name type="common">Commerson's wild potato</name>
    <name type="synonym">Commerson's nightshade</name>
    <dbReference type="NCBI Taxonomy" id="4109"/>
    <lineage>
        <taxon>Eukaryota</taxon>
        <taxon>Viridiplantae</taxon>
        <taxon>Streptophyta</taxon>
        <taxon>Embryophyta</taxon>
        <taxon>Tracheophyta</taxon>
        <taxon>Spermatophyta</taxon>
        <taxon>Magnoliopsida</taxon>
        <taxon>eudicotyledons</taxon>
        <taxon>Gunneridae</taxon>
        <taxon>Pentapetalae</taxon>
        <taxon>asterids</taxon>
        <taxon>lamiids</taxon>
        <taxon>Solanales</taxon>
        <taxon>Solanaceae</taxon>
        <taxon>Solanoideae</taxon>
        <taxon>Solaneae</taxon>
        <taxon>Solanum</taxon>
    </lineage>
</organism>
<keyword evidence="3" id="KW-1185">Reference proteome</keyword>
<dbReference type="EMBL" id="JACXVP010000007">
    <property type="protein sequence ID" value="KAG5595596.1"/>
    <property type="molecule type" value="Genomic_DNA"/>
</dbReference>
<proteinExistence type="predicted"/>
<dbReference type="Proteomes" id="UP000824120">
    <property type="component" value="Chromosome 7"/>
</dbReference>
<accession>A0A9J5Y8I5</accession>
<name>A0A9J5Y8I5_SOLCO</name>
<evidence type="ECO:0000313" key="3">
    <source>
        <dbReference type="Proteomes" id="UP000824120"/>
    </source>
</evidence>